<dbReference type="RefSeq" id="WP_103952370.1">
    <property type="nucleotide sequence ID" value="NZ_FNUL01000003.1"/>
</dbReference>
<dbReference type="InterPro" id="IPR002195">
    <property type="entry name" value="Dihydroorotase_CS"/>
</dbReference>
<evidence type="ECO:0000256" key="2">
    <source>
        <dbReference type="ARBA" id="ARBA00010286"/>
    </source>
</evidence>
<dbReference type="InterPro" id="IPR004722">
    <property type="entry name" value="DHOase"/>
</dbReference>
<dbReference type="InterPro" id="IPR011059">
    <property type="entry name" value="Metal-dep_hydrolase_composite"/>
</dbReference>
<proteinExistence type="inferred from homology"/>
<keyword evidence="3 6" id="KW-0479">Metal-binding</keyword>
<dbReference type="AlphaFoldDB" id="A0A1H5T0N0"/>
<evidence type="ECO:0000256" key="4">
    <source>
        <dbReference type="ARBA" id="ARBA00022801"/>
    </source>
</evidence>
<evidence type="ECO:0000256" key="6">
    <source>
        <dbReference type="HAMAP-Rule" id="MF_00220"/>
    </source>
</evidence>
<comment type="function">
    <text evidence="1 6">Catalyzes the reversible cyclization of carbamoyl aspartate to dihydroorotate.</text>
</comment>
<dbReference type="InterPro" id="IPR050138">
    <property type="entry name" value="DHOase/Allantoinase_Hydrolase"/>
</dbReference>
<comment type="similarity">
    <text evidence="2 6">Belongs to the metallo-dependent hydrolases superfamily. DHOase family. Class I DHOase subfamily.</text>
</comment>
<dbReference type="STRING" id="1410661.GCA_000702205_01006"/>
<protein>
    <recommendedName>
        <fullName evidence="6">Dihydroorotase</fullName>
        <shortName evidence="6">DHOase</shortName>
        <ecNumber evidence="6">3.5.2.3</ecNumber>
    </recommendedName>
</protein>
<feature type="binding site" evidence="6">
    <location>
        <begin position="96"/>
        <end position="98"/>
    </location>
    <ligand>
        <name>substrate</name>
    </ligand>
</feature>
<evidence type="ECO:0000256" key="5">
    <source>
        <dbReference type="ARBA" id="ARBA00022975"/>
    </source>
</evidence>
<dbReference type="PROSITE" id="PS00483">
    <property type="entry name" value="DIHYDROOROTASE_2"/>
    <property type="match status" value="1"/>
</dbReference>
<feature type="binding site" evidence="6">
    <location>
        <position position="94"/>
    </location>
    <ligand>
        <name>Zn(2+)</name>
        <dbReference type="ChEBI" id="CHEBI:29105"/>
        <label>1</label>
    </ligand>
</feature>
<keyword evidence="4 6" id="KW-0378">Hydrolase</keyword>
<evidence type="ECO:0000313" key="8">
    <source>
        <dbReference type="EMBL" id="SEF56335.1"/>
    </source>
</evidence>
<dbReference type="GO" id="GO:0004038">
    <property type="term" value="F:allantoinase activity"/>
    <property type="evidence" value="ECO:0007669"/>
    <property type="project" value="TreeGrafter"/>
</dbReference>
<dbReference type="GO" id="GO:0004151">
    <property type="term" value="F:dihydroorotase activity"/>
    <property type="evidence" value="ECO:0007669"/>
    <property type="project" value="UniProtKB-UniRule"/>
</dbReference>
<dbReference type="Gene3D" id="3.20.20.140">
    <property type="entry name" value="Metal-dependent hydrolases"/>
    <property type="match status" value="1"/>
</dbReference>
<gene>
    <name evidence="6" type="primary">pyrC</name>
    <name evidence="8" type="ORF">SAMN05216537_103229</name>
</gene>
<dbReference type="GO" id="GO:0044205">
    <property type="term" value="P:'de novo' UMP biosynthetic process"/>
    <property type="evidence" value="ECO:0007669"/>
    <property type="project" value="UniProtKB-UniRule"/>
</dbReference>
<dbReference type="HAMAP" id="MF_00220_B">
    <property type="entry name" value="PyrC_classI_B"/>
    <property type="match status" value="1"/>
</dbReference>
<feature type="binding site" evidence="6">
    <location>
        <position position="311"/>
    </location>
    <ligand>
        <name>substrate</name>
    </ligand>
</feature>
<dbReference type="InterPro" id="IPR032466">
    <property type="entry name" value="Metal_Hydrolase"/>
</dbReference>
<dbReference type="PROSITE" id="PS00482">
    <property type="entry name" value="DIHYDROOROTASE_1"/>
    <property type="match status" value="1"/>
</dbReference>
<feature type="binding site" evidence="6">
    <location>
        <position position="338"/>
    </location>
    <ligand>
        <name>Zn(2+)</name>
        <dbReference type="ChEBI" id="CHEBI:29105"/>
        <label>1</label>
    </ligand>
</feature>
<evidence type="ECO:0000256" key="1">
    <source>
        <dbReference type="ARBA" id="ARBA00002368"/>
    </source>
</evidence>
<feature type="binding site" evidence="6">
    <location>
        <position position="96"/>
    </location>
    <ligand>
        <name>Zn(2+)</name>
        <dbReference type="ChEBI" id="CHEBI:29105"/>
        <label>1</label>
    </ligand>
</feature>
<comment type="cofactor">
    <cofactor evidence="6">
        <name>Zn(2+)</name>
        <dbReference type="ChEBI" id="CHEBI:29105"/>
    </cofactor>
    <text evidence="6">Binds 2 Zn(2+) ions per subunit.</text>
</comment>
<dbReference type="NCBIfam" id="TIGR00857">
    <property type="entry name" value="pyrC_multi"/>
    <property type="match status" value="1"/>
</dbReference>
<accession>A0A1H5T0N0</accession>
<sequence length="457" mass="49260">MILIKNGRVVDPVTNTDEVMDVLVEGKKIVKVAKEIKEEDVKAGVYVACENSGASADGAAGSAYENSGACGASAELEVIDATGLVVAPGLCDAHVHFRDPGFTYKEDIESGAKAAARGGFTTVILMANTKPSVDNLETLNYCIKKGEQTDIHILQTANVTCGMMGKELVDMDLLAKNGACGFTDDGLPLMDEKVLYEALKKAYELDLPVSLHEEDPFFIKHPGVNMGEVSKKLNYGGASRTAEDIMVARDCVLALDTGASVCIQHISSGNSVDIVRAFKKMGADVHAEATPHHFTLTEEAVLKYGTNARMNPPLRTEEDRRRIIEGLKDGTIDMIVTDHAPHSKEEKARELAKAPSGITGLETSLSLGVKSLVKTGEISMMKLIELMSTNPYKFYRMTPASISDGAIADIVIFGEDALWTVKEEEFASKASNSPFIGWELPGKVFFTICNGKVVYRG</sequence>
<feature type="binding site" evidence="6">
    <location>
        <position position="342"/>
    </location>
    <ligand>
        <name>substrate</name>
    </ligand>
</feature>
<evidence type="ECO:0000313" key="9">
    <source>
        <dbReference type="Proteomes" id="UP000236726"/>
    </source>
</evidence>
<dbReference type="InterPro" id="IPR006680">
    <property type="entry name" value="Amidohydro-rel"/>
</dbReference>
<evidence type="ECO:0000259" key="7">
    <source>
        <dbReference type="Pfam" id="PF01979"/>
    </source>
</evidence>
<name>A0A1H5T0N0_9FIRM</name>
<feature type="binding site" evidence="6">
    <location>
        <position position="265"/>
    </location>
    <ligand>
        <name>Zn(2+)</name>
        <dbReference type="ChEBI" id="CHEBI:29105"/>
        <label>2</label>
    </ligand>
</feature>
<dbReference type="EC" id="3.5.2.3" evidence="6"/>
<dbReference type="PANTHER" id="PTHR43668">
    <property type="entry name" value="ALLANTOINASE"/>
    <property type="match status" value="1"/>
</dbReference>
<dbReference type="EMBL" id="FNUL01000003">
    <property type="protein sequence ID" value="SEF56335.1"/>
    <property type="molecule type" value="Genomic_DNA"/>
</dbReference>
<organism evidence="8 9">
    <name type="scientific">Lachnospira multipara</name>
    <dbReference type="NCBI Taxonomy" id="28051"/>
    <lineage>
        <taxon>Bacteria</taxon>
        <taxon>Bacillati</taxon>
        <taxon>Bacillota</taxon>
        <taxon>Clostridia</taxon>
        <taxon>Lachnospirales</taxon>
        <taxon>Lachnospiraceae</taxon>
        <taxon>Lachnospira</taxon>
    </lineage>
</organism>
<dbReference type="Proteomes" id="UP000236726">
    <property type="component" value="Unassembled WGS sequence"/>
</dbReference>
<dbReference type="GO" id="GO:0008270">
    <property type="term" value="F:zinc ion binding"/>
    <property type="evidence" value="ECO:0007669"/>
    <property type="project" value="UniProtKB-UniRule"/>
</dbReference>
<dbReference type="UniPathway" id="UPA00070">
    <property type="reaction ID" value="UER00117"/>
</dbReference>
<feature type="binding site" evidence="6">
    <location>
        <position position="185"/>
    </location>
    <ligand>
        <name>Zn(2+)</name>
        <dbReference type="ChEBI" id="CHEBI:29105"/>
        <label>2</label>
    </ligand>
</feature>
<comment type="pathway">
    <text evidence="6">Pyrimidine metabolism; UMP biosynthesis via de novo pathway; (S)-dihydroorotate from bicarbonate: step 3/3.</text>
</comment>
<keyword evidence="6" id="KW-0862">Zinc</keyword>
<comment type="catalytic activity">
    <reaction evidence="6">
        <text>(S)-dihydroorotate + H2O = N-carbamoyl-L-aspartate + H(+)</text>
        <dbReference type="Rhea" id="RHEA:24296"/>
        <dbReference type="ChEBI" id="CHEBI:15377"/>
        <dbReference type="ChEBI" id="CHEBI:15378"/>
        <dbReference type="ChEBI" id="CHEBI:30864"/>
        <dbReference type="ChEBI" id="CHEBI:32814"/>
        <dbReference type="EC" id="3.5.2.3"/>
    </reaction>
</comment>
<feature type="binding site" evidence="6">
    <location>
        <position position="212"/>
    </location>
    <ligand>
        <name>Zn(2+)</name>
        <dbReference type="ChEBI" id="CHEBI:29105"/>
        <label>2</label>
    </ligand>
</feature>
<reference evidence="8 9" key="1">
    <citation type="submission" date="2016-10" db="EMBL/GenBank/DDBJ databases">
        <authorList>
            <person name="de Groot N.N."/>
        </authorList>
    </citation>
    <scope>NUCLEOTIDE SEQUENCE [LARGE SCALE GENOMIC DNA]</scope>
    <source>
        <strain evidence="8 9">D15d</strain>
    </source>
</reference>
<keyword evidence="9" id="KW-1185">Reference proteome</keyword>
<dbReference type="GO" id="GO:0006145">
    <property type="term" value="P:purine nucleobase catabolic process"/>
    <property type="evidence" value="ECO:0007669"/>
    <property type="project" value="TreeGrafter"/>
</dbReference>
<dbReference type="SUPFAM" id="SSF51338">
    <property type="entry name" value="Composite domain of metallo-dependent hydrolases"/>
    <property type="match status" value="2"/>
</dbReference>
<feature type="domain" description="Amidohydrolase-related" evidence="7">
    <location>
        <begin position="85"/>
        <end position="454"/>
    </location>
</feature>
<dbReference type="CDD" id="cd01317">
    <property type="entry name" value="DHOase_IIa"/>
    <property type="match status" value="1"/>
</dbReference>
<feature type="active site" evidence="6">
    <location>
        <position position="338"/>
    </location>
</feature>
<dbReference type="SUPFAM" id="SSF51556">
    <property type="entry name" value="Metallo-dependent hydrolases"/>
    <property type="match status" value="1"/>
</dbReference>
<evidence type="ECO:0000256" key="3">
    <source>
        <dbReference type="ARBA" id="ARBA00022723"/>
    </source>
</evidence>
<feature type="binding site" evidence="6">
    <location>
        <position position="185"/>
    </location>
    <ligand>
        <name>Zn(2+)</name>
        <dbReference type="ChEBI" id="CHEBI:29105"/>
        <label>1</label>
    </ligand>
</feature>
<dbReference type="GO" id="GO:0005737">
    <property type="term" value="C:cytoplasm"/>
    <property type="evidence" value="ECO:0007669"/>
    <property type="project" value="TreeGrafter"/>
</dbReference>
<feature type="binding site" evidence="6">
    <location>
        <position position="128"/>
    </location>
    <ligand>
        <name>substrate</name>
    </ligand>
</feature>
<dbReference type="PANTHER" id="PTHR43668:SF2">
    <property type="entry name" value="ALLANTOINASE"/>
    <property type="match status" value="1"/>
</dbReference>
<dbReference type="Pfam" id="PF01979">
    <property type="entry name" value="Amidohydro_1"/>
    <property type="match status" value="1"/>
</dbReference>
<dbReference type="Gene3D" id="2.30.40.10">
    <property type="entry name" value="Urease, subunit C, domain 1"/>
    <property type="match status" value="1"/>
</dbReference>
<comment type="caution">
    <text evidence="6">Lacks conserved residue(s) required for the propagation of feature annotation.</text>
</comment>
<keyword evidence="5 6" id="KW-0665">Pyrimidine biosynthesis</keyword>